<dbReference type="PANTHER" id="PTHR24189:SF71">
    <property type="entry name" value="ANKYRIN REPEAT DOMAIN 39"/>
    <property type="match status" value="1"/>
</dbReference>
<dbReference type="EMBL" id="MU003707">
    <property type="protein sequence ID" value="KAF2806383.1"/>
    <property type="molecule type" value="Genomic_DNA"/>
</dbReference>
<evidence type="ECO:0000256" key="3">
    <source>
        <dbReference type="PROSITE-ProRule" id="PRU00023"/>
    </source>
</evidence>
<name>A0A6A6YCZ2_9PEZI</name>
<evidence type="ECO:0000256" key="4">
    <source>
        <dbReference type="SAM" id="MobiDB-lite"/>
    </source>
</evidence>
<dbReference type="OrthoDB" id="3796990at2759"/>
<evidence type="ECO:0000256" key="1">
    <source>
        <dbReference type="ARBA" id="ARBA00022737"/>
    </source>
</evidence>
<protein>
    <submittedName>
        <fullName evidence="6 8">Ankyrin</fullName>
    </submittedName>
</protein>
<evidence type="ECO:0000313" key="7">
    <source>
        <dbReference type="Proteomes" id="UP000504636"/>
    </source>
</evidence>
<dbReference type="RefSeq" id="XP_033573347.1">
    <property type="nucleotide sequence ID" value="XM_033723793.1"/>
</dbReference>
<accession>A0A6A6YCZ2</accession>
<dbReference type="GO" id="GO:0005634">
    <property type="term" value="C:nucleus"/>
    <property type="evidence" value="ECO:0007669"/>
    <property type="project" value="TreeGrafter"/>
</dbReference>
<dbReference type="SUPFAM" id="SSF48403">
    <property type="entry name" value="Ankyrin repeat"/>
    <property type="match status" value="1"/>
</dbReference>
<reference evidence="8" key="3">
    <citation type="submission" date="2025-04" db="UniProtKB">
        <authorList>
            <consortium name="RefSeq"/>
        </authorList>
    </citation>
    <scope>IDENTIFICATION</scope>
    <source>
        <strain evidence="8">CBS 304.34</strain>
    </source>
</reference>
<reference evidence="8" key="2">
    <citation type="submission" date="2020-04" db="EMBL/GenBank/DDBJ databases">
        <authorList>
            <consortium name="NCBI Genome Project"/>
        </authorList>
    </citation>
    <scope>NUCLEOTIDE SEQUENCE</scope>
    <source>
        <strain evidence="8">CBS 304.34</strain>
    </source>
</reference>
<feature type="compositionally biased region" description="Polar residues" evidence="4">
    <location>
        <begin position="227"/>
        <end position="243"/>
    </location>
</feature>
<dbReference type="Gene3D" id="1.25.40.20">
    <property type="entry name" value="Ankyrin repeat-containing domain"/>
    <property type="match status" value="2"/>
</dbReference>
<keyword evidence="2 3" id="KW-0040">ANK repeat</keyword>
<dbReference type="SMART" id="SM00248">
    <property type="entry name" value="ANK"/>
    <property type="match status" value="4"/>
</dbReference>
<organism evidence="6">
    <name type="scientific">Mytilinidion resinicola</name>
    <dbReference type="NCBI Taxonomy" id="574789"/>
    <lineage>
        <taxon>Eukaryota</taxon>
        <taxon>Fungi</taxon>
        <taxon>Dikarya</taxon>
        <taxon>Ascomycota</taxon>
        <taxon>Pezizomycotina</taxon>
        <taxon>Dothideomycetes</taxon>
        <taxon>Pleosporomycetidae</taxon>
        <taxon>Mytilinidiales</taxon>
        <taxon>Mytilinidiaceae</taxon>
        <taxon>Mytilinidion</taxon>
    </lineage>
</organism>
<dbReference type="Proteomes" id="UP000504636">
    <property type="component" value="Unplaced"/>
</dbReference>
<evidence type="ECO:0000259" key="5">
    <source>
        <dbReference type="Pfam" id="PF17111"/>
    </source>
</evidence>
<evidence type="ECO:0000313" key="8">
    <source>
        <dbReference type="RefSeq" id="XP_033573347.1"/>
    </source>
</evidence>
<dbReference type="PANTHER" id="PTHR24189">
    <property type="entry name" value="MYOTROPHIN"/>
    <property type="match status" value="1"/>
</dbReference>
<dbReference type="InterPro" id="IPR002110">
    <property type="entry name" value="Ankyrin_rpt"/>
</dbReference>
<feature type="region of interest" description="Disordered" evidence="4">
    <location>
        <begin position="227"/>
        <end position="258"/>
    </location>
</feature>
<keyword evidence="7" id="KW-1185">Reference proteome</keyword>
<feature type="repeat" description="ANK" evidence="3">
    <location>
        <begin position="660"/>
        <end position="699"/>
    </location>
</feature>
<feature type="domain" description="Azaphilone pigments biosynthesis cluster protein L N-terminal" evidence="5">
    <location>
        <begin position="35"/>
        <end position="179"/>
    </location>
</feature>
<reference evidence="6 8" key="1">
    <citation type="journal article" date="2020" name="Stud. Mycol.">
        <title>101 Dothideomycetes genomes: a test case for predicting lifestyles and emergence of pathogens.</title>
        <authorList>
            <person name="Haridas S."/>
            <person name="Albert R."/>
            <person name="Binder M."/>
            <person name="Bloem J."/>
            <person name="Labutti K."/>
            <person name="Salamov A."/>
            <person name="Andreopoulos B."/>
            <person name="Baker S."/>
            <person name="Barry K."/>
            <person name="Bills G."/>
            <person name="Bluhm B."/>
            <person name="Cannon C."/>
            <person name="Castanera R."/>
            <person name="Culley D."/>
            <person name="Daum C."/>
            <person name="Ezra D."/>
            <person name="Gonzalez J."/>
            <person name="Henrissat B."/>
            <person name="Kuo A."/>
            <person name="Liang C."/>
            <person name="Lipzen A."/>
            <person name="Lutzoni F."/>
            <person name="Magnuson J."/>
            <person name="Mondo S."/>
            <person name="Nolan M."/>
            <person name="Ohm R."/>
            <person name="Pangilinan J."/>
            <person name="Park H.-J."/>
            <person name="Ramirez L."/>
            <person name="Alfaro M."/>
            <person name="Sun H."/>
            <person name="Tritt A."/>
            <person name="Yoshinaga Y."/>
            <person name="Zwiers L.-H."/>
            <person name="Turgeon B."/>
            <person name="Goodwin S."/>
            <person name="Spatafora J."/>
            <person name="Crous P."/>
            <person name="Grigoriev I."/>
        </authorList>
    </citation>
    <scope>NUCLEOTIDE SEQUENCE</scope>
    <source>
        <strain evidence="6 8">CBS 304.34</strain>
    </source>
</reference>
<dbReference type="InterPro" id="IPR050745">
    <property type="entry name" value="Multifunctional_regulatory"/>
</dbReference>
<gene>
    <name evidence="6 8" type="ORF">BDZ99DRAFT_501228</name>
</gene>
<evidence type="ECO:0000313" key="6">
    <source>
        <dbReference type="EMBL" id="KAF2806383.1"/>
    </source>
</evidence>
<proteinExistence type="predicted"/>
<dbReference type="GeneID" id="54464686"/>
<feature type="compositionally biased region" description="Basic and acidic residues" evidence="4">
    <location>
        <begin position="245"/>
        <end position="258"/>
    </location>
</feature>
<feature type="region of interest" description="Disordered" evidence="4">
    <location>
        <begin position="783"/>
        <end position="808"/>
    </location>
</feature>
<evidence type="ECO:0000256" key="2">
    <source>
        <dbReference type="ARBA" id="ARBA00023043"/>
    </source>
</evidence>
<dbReference type="InterPro" id="IPR031348">
    <property type="entry name" value="PigL_N"/>
</dbReference>
<dbReference type="AlphaFoldDB" id="A0A6A6YCZ2"/>
<keyword evidence="1" id="KW-0677">Repeat</keyword>
<dbReference type="InterPro" id="IPR036770">
    <property type="entry name" value="Ankyrin_rpt-contain_sf"/>
</dbReference>
<dbReference type="PROSITE" id="PS50088">
    <property type="entry name" value="ANK_REPEAT"/>
    <property type="match status" value="1"/>
</dbReference>
<dbReference type="Pfam" id="PF00023">
    <property type="entry name" value="Ank"/>
    <property type="match status" value="1"/>
</dbReference>
<dbReference type="GO" id="GO:0005737">
    <property type="term" value="C:cytoplasm"/>
    <property type="evidence" value="ECO:0007669"/>
    <property type="project" value="TreeGrafter"/>
</dbReference>
<sequence>MPCDGKSKVEMNLNGETVQRITILSYCLHADKLRMDAVSAGASVLAIVGFALQGTKILYESISGVKDAPPRVKSLASAVADLKSILTQLQSCRALTDPDADLQNIISLIQACSRDVQRYQKNINKLQIIPADAKVKQGWKRLKTVLKKDDIKQAVHDQQQNTLLLQRTEDVSIINSNLQGFKASTVDQIRDTVTSIAEKLENAPTGLETRSEDIFTLLKAIQAQISGSSTQSNVAQGPSSPRRQTPRDIDDERFTDEDSRLQESLRRLCQLDFEEGRTWRDEEADGIIDDLHLLLQSISSSHQLSKRSDLGKRKIDTTDPDEFNNRVMKRLCGIITASQSVDVNKACMSFHYATIHMRPRNNIQEVPRSSLIKAKKVIQKRKNMDVSTTLYKANISITERRITSEHDSNTNNDEKLDTIETITRIKAFVRHGDLNNVLVAQIRQFRLSTGFSCRNPFVSIGKTLPDDSPIFSVVRKGDVEELQQLLSRGEATLRDRDSWGTPLLHYAMEQPSMCKFLLENGADVDEVAFAPDDRKNAGLALFLPWTYMGSDTELKESLLECKRLLLYAGADPSIPKVWHGIDGVTTEESSSWIEVVDTGSLEYVKAIVHLARPFIDLNPTSYEDTNPLFRLAENCSAGFDATRFKFLLDAGSNIHARDVGGRTCLHIAIRHVKASRTEREYAALILLIQSGADVFSTDYLGNSISHSAYTCTSDSRRKGYRGDLWDAVLSYCGYDISAIRKGYPRKTPQYGRATFIGQAWTRERFERLWKGREGQCPYYHDPPIWRSPLSPNPEDDAKKSAQEEDIASEELRKELWDWGDMDWGDMDWGDMDWDDMDWDKMEAFRGPD</sequence>
<dbReference type="Pfam" id="PF17111">
    <property type="entry name" value="PigL_N"/>
    <property type="match status" value="1"/>
</dbReference>